<dbReference type="Pfam" id="PF10350">
    <property type="entry name" value="DUF2428"/>
    <property type="match status" value="1"/>
</dbReference>
<dbReference type="EMBL" id="CAJHNH020006268">
    <property type="protein sequence ID" value="CAG5133516.1"/>
    <property type="molecule type" value="Genomic_DNA"/>
</dbReference>
<name>A0A8S4A354_9EUPU</name>
<dbReference type="PANTHER" id="PTHR14387">
    <property type="entry name" value="THADA/DEATH RECEPTOR INTERACTING PROTEIN"/>
    <property type="match status" value="1"/>
</dbReference>
<feature type="non-terminal residue" evidence="4">
    <location>
        <position position="178"/>
    </location>
</feature>
<dbReference type="GO" id="GO:0030488">
    <property type="term" value="P:tRNA methylation"/>
    <property type="evidence" value="ECO:0007669"/>
    <property type="project" value="TreeGrafter"/>
</dbReference>
<feature type="non-terminal residue" evidence="4">
    <location>
        <position position="1"/>
    </location>
</feature>
<dbReference type="OrthoDB" id="73997at2759"/>
<evidence type="ECO:0000313" key="5">
    <source>
        <dbReference type="Proteomes" id="UP000678393"/>
    </source>
</evidence>
<evidence type="ECO:0000259" key="3">
    <source>
        <dbReference type="Pfam" id="PF25151"/>
    </source>
</evidence>
<dbReference type="Proteomes" id="UP000678393">
    <property type="component" value="Unassembled WGS sequence"/>
</dbReference>
<comment type="caution">
    <text evidence="4">The sequence shown here is derived from an EMBL/GenBank/DDBJ whole genome shotgun (WGS) entry which is preliminary data.</text>
</comment>
<dbReference type="Pfam" id="PF25151">
    <property type="entry name" value="TPR_Trm732_C"/>
    <property type="match status" value="1"/>
</dbReference>
<gene>
    <name evidence="4" type="ORF">CUNI_LOCUS19074</name>
</gene>
<accession>A0A8S4A354</accession>
<dbReference type="InterPro" id="IPR056842">
    <property type="entry name" value="THADA-like_TPR_C"/>
</dbReference>
<keyword evidence="1" id="KW-0819">tRNA processing</keyword>
<dbReference type="AlphaFoldDB" id="A0A8S4A354"/>
<evidence type="ECO:0000259" key="2">
    <source>
        <dbReference type="Pfam" id="PF10350"/>
    </source>
</evidence>
<organism evidence="4 5">
    <name type="scientific">Candidula unifasciata</name>
    <dbReference type="NCBI Taxonomy" id="100452"/>
    <lineage>
        <taxon>Eukaryota</taxon>
        <taxon>Metazoa</taxon>
        <taxon>Spiralia</taxon>
        <taxon>Lophotrochozoa</taxon>
        <taxon>Mollusca</taxon>
        <taxon>Gastropoda</taxon>
        <taxon>Heterobranchia</taxon>
        <taxon>Euthyneura</taxon>
        <taxon>Panpulmonata</taxon>
        <taxon>Eupulmonata</taxon>
        <taxon>Stylommatophora</taxon>
        <taxon>Helicina</taxon>
        <taxon>Helicoidea</taxon>
        <taxon>Geomitridae</taxon>
        <taxon>Candidula</taxon>
    </lineage>
</organism>
<protein>
    <recommendedName>
        <fullName evidence="6">Thyroid adenoma-associated protein</fullName>
    </recommendedName>
</protein>
<keyword evidence="5" id="KW-1185">Reference proteome</keyword>
<proteinExistence type="predicted"/>
<dbReference type="InterPro" id="IPR051954">
    <property type="entry name" value="tRNA_methyltransferase_THADA"/>
</dbReference>
<dbReference type="InterPro" id="IPR019442">
    <property type="entry name" value="THADA/TRM732_DUF2428"/>
</dbReference>
<evidence type="ECO:0000313" key="4">
    <source>
        <dbReference type="EMBL" id="CAG5133516.1"/>
    </source>
</evidence>
<evidence type="ECO:0008006" key="6">
    <source>
        <dbReference type="Google" id="ProtNLM"/>
    </source>
</evidence>
<dbReference type="GO" id="GO:0005829">
    <property type="term" value="C:cytosol"/>
    <property type="evidence" value="ECO:0007669"/>
    <property type="project" value="TreeGrafter"/>
</dbReference>
<evidence type="ECO:0000256" key="1">
    <source>
        <dbReference type="ARBA" id="ARBA00022694"/>
    </source>
</evidence>
<feature type="domain" description="tRNA (32-2'-O)-methyltransferase regulator THADA-like C-terminal TPR repeats region" evidence="3">
    <location>
        <begin position="129"/>
        <end position="177"/>
    </location>
</feature>
<sequence>HHLTSFHLLPAQWLSDVIDSIKSDDPDSKLCSTRRSAGVPFFVQAVTSTEPATGGRKCFHSVMKELLILALSHVREDRLQSSQAQVHALNILRALYRDARLGEEVVPYVADGLKASILGFKSEQWAVQNSATLLLSALMTRMFGVKRSKDETNMSKKNCQTGRAFFHHYPSLYPFLLS</sequence>
<dbReference type="PANTHER" id="PTHR14387:SF7">
    <property type="entry name" value="THYROID ADENOMA-ASSOCIATED PROTEIN"/>
    <property type="match status" value="1"/>
</dbReference>
<reference evidence="4" key="1">
    <citation type="submission" date="2021-04" db="EMBL/GenBank/DDBJ databases">
        <authorList>
            <consortium name="Molecular Ecology Group"/>
        </authorList>
    </citation>
    <scope>NUCLEOTIDE SEQUENCE</scope>
</reference>
<feature type="domain" description="DUF2428" evidence="2">
    <location>
        <begin position="6"/>
        <end position="126"/>
    </location>
</feature>